<evidence type="ECO:0000313" key="3">
    <source>
        <dbReference type="Proteomes" id="UP001156905"/>
    </source>
</evidence>
<sequence>MKVLTIGKRLVPLEQVACVEPFDPAANPEFKPEKEFKSRLIMLNRDIVLTEQPPQEFATEHGLHLFTEDTVAVNPAIVFRVETFEPTEGFNPAKPYKTRLKWRDFAGKEQSKLLLTAPETVIAELLKTKVETVPTVKRSAKRPPRGRNGSRRMEGFNT</sequence>
<gene>
    <name evidence="2" type="ORF">GCM10007857_65020</name>
</gene>
<feature type="compositionally biased region" description="Basic residues" evidence="1">
    <location>
        <begin position="138"/>
        <end position="150"/>
    </location>
</feature>
<dbReference type="EMBL" id="BSOW01000028">
    <property type="protein sequence ID" value="GLR89788.1"/>
    <property type="molecule type" value="Genomic_DNA"/>
</dbReference>
<organism evidence="2 3">
    <name type="scientific">Bradyrhizobium iriomotense</name>
    <dbReference type="NCBI Taxonomy" id="441950"/>
    <lineage>
        <taxon>Bacteria</taxon>
        <taxon>Pseudomonadati</taxon>
        <taxon>Pseudomonadota</taxon>
        <taxon>Alphaproteobacteria</taxon>
        <taxon>Hyphomicrobiales</taxon>
        <taxon>Nitrobacteraceae</taxon>
        <taxon>Bradyrhizobium</taxon>
    </lineage>
</organism>
<dbReference type="Proteomes" id="UP001156905">
    <property type="component" value="Unassembled WGS sequence"/>
</dbReference>
<accession>A0ABQ6B6U5</accession>
<keyword evidence="3" id="KW-1185">Reference proteome</keyword>
<feature type="region of interest" description="Disordered" evidence="1">
    <location>
        <begin position="135"/>
        <end position="158"/>
    </location>
</feature>
<proteinExistence type="predicted"/>
<evidence type="ECO:0000256" key="1">
    <source>
        <dbReference type="SAM" id="MobiDB-lite"/>
    </source>
</evidence>
<protein>
    <submittedName>
        <fullName evidence="2">Uncharacterized protein</fullName>
    </submittedName>
</protein>
<evidence type="ECO:0000313" key="2">
    <source>
        <dbReference type="EMBL" id="GLR89788.1"/>
    </source>
</evidence>
<name>A0ABQ6B6U5_9BRAD</name>
<reference evidence="3" key="1">
    <citation type="journal article" date="2019" name="Int. J. Syst. Evol. Microbiol.">
        <title>The Global Catalogue of Microorganisms (GCM) 10K type strain sequencing project: providing services to taxonomists for standard genome sequencing and annotation.</title>
        <authorList>
            <consortium name="The Broad Institute Genomics Platform"/>
            <consortium name="The Broad Institute Genome Sequencing Center for Infectious Disease"/>
            <person name="Wu L."/>
            <person name="Ma J."/>
        </authorList>
    </citation>
    <scope>NUCLEOTIDE SEQUENCE [LARGE SCALE GENOMIC DNA]</scope>
    <source>
        <strain evidence="3">NBRC 102520</strain>
    </source>
</reference>
<dbReference type="RefSeq" id="WP_284272166.1">
    <property type="nucleotide sequence ID" value="NZ_BSOW01000028.1"/>
</dbReference>
<comment type="caution">
    <text evidence="2">The sequence shown here is derived from an EMBL/GenBank/DDBJ whole genome shotgun (WGS) entry which is preliminary data.</text>
</comment>